<organism evidence="8 9">
    <name type="scientific">Rhynchospora pubera</name>
    <dbReference type="NCBI Taxonomy" id="906938"/>
    <lineage>
        <taxon>Eukaryota</taxon>
        <taxon>Viridiplantae</taxon>
        <taxon>Streptophyta</taxon>
        <taxon>Embryophyta</taxon>
        <taxon>Tracheophyta</taxon>
        <taxon>Spermatophyta</taxon>
        <taxon>Magnoliopsida</taxon>
        <taxon>Liliopsida</taxon>
        <taxon>Poales</taxon>
        <taxon>Cyperaceae</taxon>
        <taxon>Cyperoideae</taxon>
        <taxon>Rhynchosporeae</taxon>
        <taxon>Rhynchospora</taxon>
    </lineage>
</organism>
<evidence type="ECO:0000256" key="4">
    <source>
        <dbReference type="ARBA" id="ARBA00022692"/>
    </source>
</evidence>
<evidence type="ECO:0000313" key="8">
    <source>
        <dbReference type="EMBL" id="KAJ4792652.1"/>
    </source>
</evidence>
<comment type="similarity">
    <text evidence="2">Belongs to the major facilitator superfamily. Folate-biopterin transporter (TC 2.A.71) family.</text>
</comment>
<evidence type="ECO:0000256" key="5">
    <source>
        <dbReference type="ARBA" id="ARBA00022989"/>
    </source>
</evidence>
<dbReference type="AlphaFoldDB" id="A0AAV8FH41"/>
<keyword evidence="5 7" id="KW-1133">Transmembrane helix</keyword>
<dbReference type="EMBL" id="JAMFTS010000002">
    <property type="protein sequence ID" value="KAJ4792652.1"/>
    <property type="molecule type" value="Genomic_DNA"/>
</dbReference>
<feature type="transmembrane region" description="Helical" evidence="7">
    <location>
        <begin position="340"/>
        <end position="360"/>
    </location>
</feature>
<dbReference type="Gene3D" id="1.20.1250.20">
    <property type="entry name" value="MFS general substrate transporter like domains"/>
    <property type="match status" value="1"/>
</dbReference>
<dbReference type="PANTHER" id="PTHR31585">
    <property type="entry name" value="FOLATE-BIOPTERIN TRANSPORTER 1, CHLOROPLASTIC"/>
    <property type="match status" value="1"/>
</dbReference>
<keyword evidence="3" id="KW-0813">Transport</keyword>
<feature type="transmembrane region" description="Helical" evidence="7">
    <location>
        <begin position="276"/>
        <end position="296"/>
    </location>
</feature>
<sequence length="541" mass="59288">MRTQFSISSMDSENGAESSALTEGSLHPVHRLFKWTKWSPLGWLRMLAEKTDWSFIFAVLAAYGLSQGLGGSIWRVASDYYWKDVQLVQPASAQVYQGITSIPWIIKPIWGMATDVVSMAGYRRRPYFILAGLIGLISMLTLSLHSKLPILLALLAMLGGSAGTAISDVTVDACVAENSIAHPLLVSDFQGLCMLSLSIGRLIGYSISGLLVHAIGSQGALGILSIPSVIVFSVGLMLKESPSASCNLNQTYQKFLDANRTMWRTMKSPEVWRPSTYVYLSLALSLNIQEGMFYWYTDSNKGLSFSEGLIGAIFAIGSFGSLLGVILYQTSLKDYPFRDLLFWTQLLISLSGMLDLVLVLRLNLKLAVPDYVLAVIDEVVYQMVNRLKMMALLVLCTKLCPLGIEGTFFALLMSIENIGMLTSSWIGGLLLHVLRVTRTEFGNLWVAVLVRSSIRLLPLVFLHLVPGTGSEHGVAGRSIEMVDKSCNSQVCNKDSSSVEMSSPVDSFCSNTSNLDLILENQGIEDEIEVEDSETVSLILNG</sequence>
<dbReference type="InterPro" id="IPR039309">
    <property type="entry name" value="BT1"/>
</dbReference>
<accession>A0AAV8FH41</accession>
<name>A0AAV8FH41_9POAL</name>
<comment type="subcellular location">
    <subcellularLocation>
        <location evidence="1">Membrane</location>
        <topology evidence="1">Multi-pass membrane protein</topology>
    </subcellularLocation>
</comment>
<feature type="transmembrane region" description="Helical" evidence="7">
    <location>
        <begin position="221"/>
        <end position="238"/>
    </location>
</feature>
<feature type="transmembrane region" description="Helical" evidence="7">
    <location>
        <begin position="391"/>
        <end position="412"/>
    </location>
</feature>
<feature type="transmembrane region" description="Helical" evidence="7">
    <location>
        <begin position="53"/>
        <end position="74"/>
    </location>
</feature>
<protein>
    <submittedName>
        <fullName evidence="8">Major facilitator superfamily protein</fullName>
    </submittedName>
</protein>
<gene>
    <name evidence="8" type="ORF">LUZ62_043898</name>
</gene>
<dbReference type="Proteomes" id="UP001140206">
    <property type="component" value="Chromosome 2"/>
</dbReference>
<evidence type="ECO:0000256" key="6">
    <source>
        <dbReference type="ARBA" id="ARBA00023136"/>
    </source>
</evidence>
<feature type="transmembrane region" description="Helical" evidence="7">
    <location>
        <begin position="127"/>
        <end position="144"/>
    </location>
</feature>
<evidence type="ECO:0000313" key="9">
    <source>
        <dbReference type="Proteomes" id="UP001140206"/>
    </source>
</evidence>
<dbReference type="GO" id="GO:0016020">
    <property type="term" value="C:membrane"/>
    <property type="evidence" value="ECO:0007669"/>
    <property type="project" value="UniProtKB-SubCell"/>
</dbReference>
<comment type="caution">
    <text evidence="8">The sequence shown here is derived from an EMBL/GenBank/DDBJ whole genome shotgun (WGS) entry which is preliminary data.</text>
</comment>
<dbReference type="PANTHER" id="PTHR31585:SF6">
    <property type="entry name" value="FOLATE-BIOPTERIN TRANSPORTER 2-RELATED"/>
    <property type="match status" value="1"/>
</dbReference>
<evidence type="ECO:0000256" key="7">
    <source>
        <dbReference type="SAM" id="Phobius"/>
    </source>
</evidence>
<dbReference type="CDD" id="cd17484">
    <property type="entry name" value="MFS_FBT"/>
    <property type="match status" value="1"/>
</dbReference>
<dbReference type="SUPFAM" id="SSF103473">
    <property type="entry name" value="MFS general substrate transporter"/>
    <property type="match status" value="1"/>
</dbReference>
<reference evidence="8" key="1">
    <citation type="submission" date="2022-08" db="EMBL/GenBank/DDBJ databases">
        <authorList>
            <person name="Marques A."/>
        </authorList>
    </citation>
    <scope>NUCLEOTIDE SEQUENCE</scope>
    <source>
        <strain evidence="8">RhyPub2mFocal</strain>
        <tissue evidence="8">Leaves</tissue>
    </source>
</reference>
<dbReference type="InterPro" id="IPR036259">
    <property type="entry name" value="MFS_trans_sf"/>
</dbReference>
<evidence type="ECO:0000256" key="2">
    <source>
        <dbReference type="ARBA" id="ARBA00007015"/>
    </source>
</evidence>
<evidence type="ECO:0000256" key="3">
    <source>
        <dbReference type="ARBA" id="ARBA00022448"/>
    </source>
</evidence>
<proteinExistence type="inferred from homology"/>
<keyword evidence="9" id="KW-1185">Reference proteome</keyword>
<keyword evidence="4 7" id="KW-0812">Transmembrane</keyword>
<feature type="transmembrane region" description="Helical" evidence="7">
    <location>
        <begin position="308"/>
        <end position="328"/>
    </location>
</feature>
<evidence type="ECO:0000256" key="1">
    <source>
        <dbReference type="ARBA" id="ARBA00004141"/>
    </source>
</evidence>
<keyword evidence="6 7" id="KW-0472">Membrane</keyword>
<dbReference type="Pfam" id="PF03092">
    <property type="entry name" value="BT1"/>
    <property type="match status" value="1"/>
</dbReference>